<dbReference type="GO" id="GO:0008270">
    <property type="term" value="F:zinc ion binding"/>
    <property type="evidence" value="ECO:0007669"/>
    <property type="project" value="UniProtKB-KW"/>
</dbReference>
<dbReference type="SUPFAM" id="SSF57903">
    <property type="entry name" value="FYVE/PHD zinc finger"/>
    <property type="match status" value="1"/>
</dbReference>
<feature type="domain" description="PHD-type" evidence="6">
    <location>
        <begin position="305"/>
        <end position="359"/>
    </location>
</feature>
<feature type="compositionally biased region" description="Polar residues" evidence="5">
    <location>
        <begin position="90"/>
        <end position="102"/>
    </location>
</feature>
<dbReference type="SMART" id="SM00249">
    <property type="entry name" value="PHD"/>
    <property type="match status" value="1"/>
</dbReference>
<keyword evidence="8" id="KW-1185">Reference proteome</keyword>
<feature type="region of interest" description="Disordered" evidence="5">
    <location>
        <begin position="62"/>
        <end position="112"/>
    </location>
</feature>
<keyword evidence="2 4" id="KW-0863">Zinc-finger</keyword>
<organism evidence="7 8">
    <name type="scientific">Ignelater luminosus</name>
    <name type="common">Cucubano</name>
    <name type="synonym">Pyrophorus luminosus</name>
    <dbReference type="NCBI Taxonomy" id="2038154"/>
    <lineage>
        <taxon>Eukaryota</taxon>
        <taxon>Metazoa</taxon>
        <taxon>Ecdysozoa</taxon>
        <taxon>Arthropoda</taxon>
        <taxon>Hexapoda</taxon>
        <taxon>Insecta</taxon>
        <taxon>Pterygota</taxon>
        <taxon>Neoptera</taxon>
        <taxon>Endopterygota</taxon>
        <taxon>Coleoptera</taxon>
        <taxon>Polyphaga</taxon>
        <taxon>Elateriformia</taxon>
        <taxon>Elateroidea</taxon>
        <taxon>Elateridae</taxon>
        <taxon>Agrypninae</taxon>
        <taxon>Pyrophorini</taxon>
        <taxon>Ignelater</taxon>
    </lineage>
</organism>
<dbReference type="EMBL" id="VTPC01003435">
    <property type="protein sequence ID" value="KAF2898523.1"/>
    <property type="molecule type" value="Genomic_DNA"/>
</dbReference>
<evidence type="ECO:0000256" key="3">
    <source>
        <dbReference type="ARBA" id="ARBA00022833"/>
    </source>
</evidence>
<feature type="region of interest" description="Disordered" evidence="5">
    <location>
        <begin position="266"/>
        <end position="304"/>
    </location>
</feature>
<dbReference type="OrthoDB" id="6783564at2759"/>
<dbReference type="InterPro" id="IPR019787">
    <property type="entry name" value="Znf_PHD-finger"/>
</dbReference>
<protein>
    <recommendedName>
        <fullName evidence="6">PHD-type domain-containing protein</fullName>
    </recommendedName>
</protein>
<proteinExistence type="predicted"/>
<evidence type="ECO:0000256" key="1">
    <source>
        <dbReference type="ARBA" id="ARBA00022723"/>
    </source>
</evidence>
<dbReference type="InterPro" id="IPR001965">
    <property type="entry name" value="Znf_PHD"/>
</dbReference>
<dbReference type="PROSITE" id="PS50016">
    <property type="entry name" value="ZF_PHD_2"/>
    <property type="match status" value="1"/>
</dbReference>
<dbReference type="CDD" id="cd15517">
    <property type="entry name" value="PHD_TCF19_like"/>
    <property type="match status" value="1"/>
</dbReference>
<evidence type="ECO:0000256" key="5">
    <source>
        <dbReference type="SAM" id="MobiDB-lite"/>
    </source>
</evidence>
<feature type="compositionally biased region" description="Polar residues" evidence="5">
    <location>
        <begin position="278"/>
        <end position="290"/>
    </location>
</feature>
<name>A0A8K0D346_IGNLU</name>
<sequence>MSTAVNSFRKCGIWPYNQDNFSDVDFIATETTNISLAQDNPSTSRSVNLPLIETSAHIAPLPKHKESTTSSVVNAQSMETEPRTGHESPSMLNSANLPSTESVPHPGHEVPTTSSVVNAQFMETEPHTGPEIPSPSSSANLPSRESAPLTGSNDKRGPKSGRNTLETEQVQSIHEDLFAPVLFGNQHTPVQLSNAGSPQQDCSQLFEVQAESSLEIRSPIRAICHSCSSNEQKKENYQRGKTAVITSTPYKKELEALKLSKNVPVKSSKSSKDVPAKNSKSSKNVTGKNSKLQKKIRPSTSGQEDSVCFYCNDLNHTYLKSTENWVKCQLCGRWAHTACAGVNDEDLEEVLVCMFCEDE</sequence>
<evidence type="ECO:0000313" key="8">
    <source>
        <dbReference type="Proteomes" id="UP000801492"/>
    </source>
</evidence>
<feature type="compositionally biased region" description="Polar residues" evidence="5">
    <location>
        <begin position="134"/>
        <end position="143"/>
    </location>
</feature>
<dbReference type="InterPro" id="IPR011011">
    <property type="entry name" value="Znf_FYVE_PHD"/>
</dbReference>
<gene>
    <name evidence="7" type="ORF">ILUMI_07655</name>
</gene>
<dbReference type="AlphaFoldDB" id="A0A8K0D346"/>
<dbReference type="InterPro" id="IPR013083">
    <property type="entry name" value="Znf_RING/FYVE/PHD"/>
</dbReference>
<feature type="region of interest" description="Disordered" evidence="5">
    <location>
        <begin position="125"/>
        <end position="162"/>
    </location>
</feature>
<keyword evidence="1" id="KW-0479">Metal-binding</keyword>
<dbReference type="Gene3D" id="3.30.40.10">
    <property type="entry name" value="Zinc/RING finger domain, C3HC4 (zinc finger)"/>
    <property type="match status" value="1"/>
</dbReference>
<evidence type="ECO:0000256" key="2">
    <source>
        <dbReference type="ARBA" id="ARBA00022771"/>
    </source>
</evidence>
<reference evidence="7" key="1">
    <citation type="submission" date="2019-08" db="EMBL/GenBank/DDBJ databases">
        <title>The genome of the North American firefly Photinus pyralis.</title>
        <authorList>
            <consortium name="Photinus pyralis genome working group"/>
            <person name="Fallon T.R."/>
            <person name="Sander Lower S.E."/>
            <person name="Weng J.-K."/>
        </authorList>
    </citation>
    <scope>NUCLEOTIDE SEQUENCE</scope>
    <source>
        <strain evidence="7">TRF0915ILg1</strain>
        <tissue evidence="7">Whole body</tissue>
    </source>
</reference>
<dbReference type="Proteomes" id="UP000801492">
    <property type="component" value="Unassembled WGS sequence"/>
</dbReference>
<comment type="caution">
    <text evidence="7">The sequence shown here is derived from an EMBL/GenBank/DDBJ whole genome shotgun (WGS) entry which is preliminary data.</text>
</comment>
<evidence type="ECO:0000259" key="6">
    <source>
        <dbReference type="PROSITE" id="PS50016"/>
    </source>
</evidence>
<evidence type="ECO:0000313" key="7">
    <source>
        <dbReference type="EMBL" id="KAF2898523.1"/>
    </source>
</evidence>
<feature type="compositionally biased region" description="Polar residues" evidence="5">
    <location>
        <begin position="68"/>
        <end position="79"/>
    </location>
</feature>
<evidence type="ECO:0000256" key="4">
    <source>
        <dbReference type="PROSITE-ProRule" id="PRU00146"/>
    </source>
</evidence>
<accession>A0A8K0D346</accession>
<keyword evidence="3" id="KW-0862">Zinc</keyword>